<keyword evidence="2" id="KW-0472">Membrane</keyword>
<evidence type="ECO:0000256" key="2">
    <source>
        <dbReference type="SAM" id="Phobius"/>
    </source>
</evidence>
<keyword evidence="2" id="KW-1133">Transmembrane helix</keyword>
<evidence type="ECO:0000256" key="1">
    <source>
        <dbReference type="SAM" id="MobiDB-lite"/>
    </source>
</evidence>
<dbReference type="InterPro" id="IPR005331">
    <property type="entry name" value="Sulfotransferase"/>
</dbReference>
<keyword evidence="2" id="KW-0812">Transmembrane</keyword>
<dbReference type="EMBL" id="HBGS01005407">
    <property type="protein sequence ID" value="CAD9376109.1"/>
    <property type="molecule type" value="Transcribed_RNA"/>
</dbReference>
<feature type="compositionally biased region" description="Basic and acidic residues" evidence="1">
    <location>
        <begin position="12"/>
        <end position="28"/>
    </location>
</feature>
<gene>
    <name evidence="3" type="ORF">DSPE1174_LOCUS2790</name>
</gene>
<feature type="compositionally biased region" description="Polar residues" evidence="1">
    <location>
        <begin position="1"/>
        <end position="10"/>
    </location>
</feature>
<feature type="region of interest" description="Disordered" evidence="1">
    <location>
        <begin position="1"/>
        <end position="28"/>
    </location>
</feature>
<sequence length="410" mass="46793">MVEVETTSLLGSDEHGDKTSRGREGDTRRISMPIITAALALAGIVGAIFVFSSKGSTETSLKVDTSCKSAPAEEEGYYTCPPGSYLGHTTQDMEQRNERLRKLYKKLRSMNYMHNYRENRDSYKTRGFATYESSMWLKPEECQTLTDEGWSQTNYYLKYKEDNSPEYITKMVNADYEMEFHLNWKVASTSFPSYLWCEYGTWTDVSKDTAVESGYKVVSAVREPVSRFVSAVGELLQRSVNHYCPSGYCTFETDYWQGNITLEKFEHQTSWYQYVYDGVNMTQLPEILKAFVDDTKCNYYTYASEHFITQSDFVTQNGGCASPINNIIQLENLDDGFKALADLVDHSESGSCSLEDSNEADDKPGGVPSEGELLEVLKHNDDMMKEICYIYAQDFICFDYDLPEACKDMF</sequence>
<reference evidence="3" key="1">
    <citation type="submission" date="2021-01" db="EMBL/GenBank/DDBJ databases">
        <authorList>
            <person name="Corre E."/>
            <person name="Pelletier E."/>
            <person name="Niang G."/>
            <person name="Scheremetjew M."/>
            <person name="Finn R."/>
            <person name="Kale V."/>
            <person name="Holt S."/>
            <person name="Cochrane G."/>
            <person name="Meng A."/>
            <person name="Brown T."/>
            <person name="Cohen L."/>
        </authorList>
    </citation>
    <scope>NUCLEOTIDE SEQUENCE</scope>
    <source>
        <strain evidence="3">CCMP1381</strain>
    </source>
</reference>
<feature type="transmembrane region" description="Helical" evidence="2">
    <location>
        <begin position="30"/>
        <end position="51"/>
    </location>
</feature>
<accession>A0A7S2AS72</accession>
<name>A0A7S2AS72_9STRA</name>
<dbReference type="AlphaFoldDB" id="A0A7S2AS72"/>
<protein>
    <recommendedName>
        <fullName evidence="4">Sulfotransferase domain-containing protein</fullName>
    </recommendedName>
</protein>
<organism evidence="3">
    <name type="scientific">Octactis speculum</name>
    <dbReference type="NCBI Taxonomy" id="3111310"/>
    <lineage>
        <taxon>Eukaryota</taxon>
        <taxon>Sar</taxon>
        <taxon>Stramenopiles</taxon>
        <taxon>Ochrophyta</taxon>
        <taxon>Dictyochophyceae</taxon>
        <taxon>Dictyochales</taxon>
        <taxon>Dictyochaceae</taxon>
        <taxon>Octactis</taxon>
    </lineage>
</organism>
<dbReference type="Pfam" id="PF03567">
    <property type="entry name" value="Sulfotransfer_2"/>
    <property type="match status" value="1"/>
</dbReference>
<evidence type="ECO:0000313" key="3">
    <source>
        <dbReference type="EMBL" id="CAD9376109.1"/>
    </source>
</evidence>
<evidence type="ECO:0008006" key="4">
    <source>
        <dbReference type="Google" id="ProtNLM"/>
    </source>
</evidence>
<dbReference type="GO" id="GO:0016020">
    <property type="term" value="C:membrane"/>
    <property type="evidence" value="ECO:0007669"/>
    <property type="project" value="InterPro"/>
</dbReference>
<proteinExistence type="predicted"/>
<dbReference type="GO" id="GO:0008146">
    <property type="term" value="F:sulfotransferase activity"/>
    <property type="evidence" value="ECO:0007669"/>
    <property type="project" value="InterPro"/>
</dbReference>